<keyword evidence="5 13" id="KW-0597">Phosphoprotein</keyword>
<protein>
    <recommendedName>
        <fullName evidence="3">histidine kinase</fullName>
        <ecNumber evidence="3">2.7.13.3</ecNumber>
    </recommendedName>
</protein>
<dbReference type="GO" id="GO:0005886">
    <property type="term" value="C:plasma membrane"/>
    <property type="evidence" value="ECO:0007669"/>
    <property type="project" value="UniProtKB-SubCell"/>
</dbReference>
<dbReference type="SUPFAM" id="SSF55874">
    <property type="entry name" value="ATPase domain of HSP90 chaperone/DNA topoisomerase II/histidine kinase"/>
    <property type="match status" value="1"/>
</dbReference>
<feature type="transmembrane region" description="Helical" evidence="14">
    <location>
        <begin position="154"/>
        <end position="173"/>
    </location>
</feature>
<dbReference type="InterPro" id="IPR004358">
    <property type="entry name" value="Sig_transdc_His_kin-like_C"/>
</dbReference>
<dbReference type="SMART" id="SM00387">
    <property type="entry name" value="HATPase_c"/>
    <property type="match status" value="1"/>
</dbReference>
<evidence type="ECO:0000256" key="2">
    <source>
        <dbReference type="ARBA" id="ARBA00004651"/>
    </source>
</evidence>
<keyword evidence="6 14" id="KW-0812">Transmembrane</keyword>
<evidence type="ECO:0000259" key="15">
    <source>
        <dbReference type="PROSITE" id="PS50109"/>
    </source>
</evidence>
<accession>A0A7W4NNH2</accession>
<dbReference type="Pfam" id="PF00512">
    <property type="entry name" value="HisKA"/>
    <property type="match status" value="1"/>
</dbReference>
<evidence type="ECO:0000256" key="7">
    <source>
        <dbReference type="ARBA" id="ARBA00022741"/>
    </source>
</evidence>
<dbReference type="InterPro" id="IPR001789">
    <property type="entry name" value="Sig_transdc_resp-reg_receiver"/>
</dbReference>
<feature type="transmembrane region" description="Helical" evidence="14">
    <location>
        <begin position="55"/>
        <end position="75"/>
    </location>
</feature>
<dbReference type="Pfam" id="PF01627">
    <property type="entry name" value="Hpt"/>
    <property type="match status" value="1"/>
</dbReference>
<evidence type="ECO:0000256" key="9">
    <source>
        <dbReference type="ARBA" id="ARBA00022989"/>
    </source>
</evidence>
<dbReference type="Proteomes" id="UP000589085">
    <property type="component" value="Unassembled WGS sequence"/>
</dbReference>
<gene>
    <name evidence="18" type="ORF">HLH48_12940</name>
</gene>
<dbReference type="SUPFAM" id="SSF52172">
    <property type="entry name" value="CheY-like"/>
    <property type="match status" value="1"/>
</dbReference>
<feature type="transmembrane region" description="Helical" evidence="14">
    <location>
        <begin position="25"/>
        <end position="43"/>
    </location>
</feature>
<dbReference type="SUPFAM" id="SSF47226">
    <property type="entry name" value="Histidine-containing phosphotransfer domain, HPT domain"/>
    <property type="match status" value="1"/>
</dbReference>
<evidence type="ECO:0000313" key="19">
    <source>
        <dbReference type="Proteomes" id="UP000589085"/>
    </source>
</evidence>
<dbReference type="EMBL" id="JABEQJ010000016">
    <property type="protein sequence ID" value="MBB2161066.1"/>
    <property type="molecule type" value="Genomic_DNA"/>
</dbReference>
<dbReference type="Gene3D" id="3.40.50.2300">
    <property type="match status" value="1"/>
</dbReference>
<dbReference type="Pfam" id="PF02518">
    <property type="entry name" value="HATPase_c"/>
    <property type="match status" value="1"/>
</dbReference>
<comment type="caution">
    <text evidence="18">The sequence shown here is derived from an EMBL/GenBank/DDBJ whole genome shotgun (WGS) entry which is preliminary data.</text>
</comment>
<evidence type="ECO:0000256" key="13">
    <source>
        <dbReference type="PROSITE-ProRule" id="PRU00169"/>
    </source>
</evidence>
<feature type="transmembrane region" description="Helical" evidence="14">
    <location>
        <begin position="95"/>
        <end position="114"/>
    </location>
</feature>
<feature type="domain" description="Histidine kinase" evidence="15">
    <location>
        <begin position="196"/>
        <end position="417"/>
    </location>
</feature>
<evidence type="ECO:0000256" key="1">
    <source>
        <dbReference type="ARBA" id="ARBA00000085"/>
    </source>
</evidence>
<dbReference type="CDD" id="cd00082">
    <property type="entry name" value="HisKA"/>
    <property type="match status" value="1"/>
</dbReference>
<keyword evidence="8" id="KW-0067">ATP-binding</keyword>
<keyword evidence="11 14" id="KW-0472">Membrane</keyword>
<dbReference type="InterPro" id="IPR011006">
    <property type="entry name" value="CheY-like_superfamily"/>
</dbReference>
<dbReference type="SUPFAM" id="SSF47384">
    <property type="entry name" value="Homodimeric domain of signal transducing histidine kinase"/>
    <property type="match status" value="1"/>
</dbReference>
<reference evidence="18 19" key="1">
    <citation type="submission" date="2020-04" db="EMBL/GenBank/DDBJ databases">
        <title>Description of novel Gluconacetobacter.</title>
        <authorList>
            <person name="Sombolestani A."/>
        </authorList>
    </citation>
    <scope>NUCLEOTIDE SEQUENCE [LARGE SCALE GENOMIC DNA]</scope>
    <source>
        <strain evidence="18 19">LMG 19747</strain>
    </source>
</reference>
<evidence type="ECO:0000256" key="14">
    <source>
        <dbReference type="SAM" id="Phobius"/>
    </source>
</evidence>
<dbReference type="CDD" id="cd16922">
    <property type="entry name" value="HATPase_EvgS-ArcB-TorS-like"/>
    <property type="match status" value="1"/>
</dbReference>
<dbReference type="InterPro" id="IPR036097">
    <property type="entry name" value="HisK_dim/P_sf"/>
</dbReference>
<dbReference type="SMART" id="SM00388">
    <property type="entry name" value="HisKA"/>
    <property type="match status" value="1"/>
</dbReference>
<keyword evidence="10" id="KW-0902">Two-component regulatory system</keyword>
<dbReference type="Gene3D" id="1.20.120.160">
    <property type="entry name" value="HPT domain"/>
    <property type="match status" value="1"/>
</dbReference>
<dbReference type="PRINTS" id="PR00344">
    <property type="entry name" value="BCTRLSENSOR"/>
</dbReference>
<evidence type="ECO:0000256" key="11">
    <source>
        <dbReference type="ARBA" id="ARBA00023136"/>
    </source>
</evidence>
<keyword evidence="7" id="KW-0547">Nucleotide-binding</keyword>
<sequence length="824" mass="88411">MPALRALGARLRRSRDLAAGDWEMALNRFIAGLLVLLFNLYGLGGDIGATSYPRAGALAYLGLGLLLLGYCIAAPKAIRVRRVLAMLLDFGAVSYELHIGGWWTAWLYPAYLWVIFGNGFRFGSGFLLLAMGVSTAMFGLMLWTTPFWRMQQPLAIGMLVGMIIVPIYALVLIRRLSQARRQAEEASQAKSLFLASVSHELRTPLNAIVGTGALLEDRATDAEQREMSRTILTAANTLLSLIDGILNLSRIEAGKMPEISADFDLADLLGQLRRMTAGQARAKGLFLNIHVAARTPVRLVGDNGRLRDILLNLVSNAIKFTSQGGVAVAVDMVERTETTARLRFEVTDTGIGIEPEARHRIFEIFEQANPTILDRFGGTGLGLAITRKSVQLLRGEIGVDSTMDVGSTFWVEIDFTCRGGAAVAEAGHLHGLQAALMARAPAMAAPLVARLSDLGIAVHPASPAEAALMEVFGAPGDETGILLFQPRDEDATKAPSGVLAAVATAPLAGPALTEARRRLISVLTPQCTDDELMTVLSLVRANIAAPPRPAVPGRPRPLWSLRILVADDNRANQLVLSRILERAGHSVRVVSDGEEALDLLAEADFDLAIMDVNMPVMGGIEAVKLYRFGAIGDPHLPILALTADATPETRQRCLDAGMDACVTKPVEPDTLLAAIDGLMAPGRPEAAPKSGIVARIDTHPRFREAGAPAVNAQVIARLLDLAGPAFLQEVTDEYLTDAKAILARLQDATARSDVATFRAQAHAMCSGAANLGATMLYELCTEWQTISADEMAAKGESHVRRLAAELARVESALRNWDAKGVAKR</sequence>
<feature type="modified residue" description="Phosphohistidine" evidence="12">
    <location>
        <position position="762"/>
    </location>
</feature>
<evidence type="ECO:0000256" key="8">
    <source>
        <dbReference type="ARBA" id="ARBA00022840"/>
    </source>
</evidence>
<dbReference type="EC" id="2.7.13.3" evidence="3"/>
<dbReference type="GO" id="GO:0000155">
    <property type="term" value="F:phosphorelay sensor kinase activity"/>
    <property type="evidence" value="ECO:0007669"/>
    <property type="project" value="InterPro"/>
</dbReference>
<evidence type="ECO:0000256" key="6">
    <source>
        <dbReference type="ARBA" id="ARBA00022692"/>
    </source>
</evidence>
<dbReference type="InterPro" id="IPR003594">
    <property type="entry name" value="HATPase_dom"/>
</dbReference>
<name>A0A7W4NNH2_9PROT</name>
<feature type="modified residue" description="4-aspartylphosphate" evidence="13">
    <location>
        <position position="611"/>
    </location>
</feature>
<evidence type="ECO:0000256" key="12">
    <source>
        <dbReference type="PROSITE-ProRule" id="PRU00110"/>
    </source>
</evidence>
<organism evidence="18 19">
    <name type="scientific">Gluconacetobacter sacchari</name>
    <dbReference type="NCBI Taxonomy" id="92759"/>
    <lineage>
        <taxon>Bacteria</taxon>
        <taxon>Pseudomonadati</taxon>
        <taxon>Pseudomonadota</taxon>
        <taxon>Alphaproteobacteria</taxon>
        <taxon>Acetobacterales</taxon>
        <taxon>Acetobacteraceae</taxon>
        <taxon>Gluconacetobacter</taxon>
    </lineage>
</organism>
<comment type="subcellular location">
    <subcellularLocation>
        <location evidence="2">Cell membrane</location>
        <topology evidence="2">Multi-pass membrane protein</topology>
    </subcellularLocation>
</comment>
<keyword evidence="9 14" id="KW-1133">Transmembrane helix</keyword>
<comment type="catalytic activity">
    <reaction evidence="1">
        <text>ATP + protein L-histidine = ADP + protein N-phospho-L-histidine.</text>
        <dbReference type="EC" id="2.7.13.3"/>
    </reaction>
</comment>
<dbReference type="Gene3D" id="3.30.565.10">
    <property type="entry name" value="Histidine kinase-like ATPase, C-terminal domain"/>
    <property type="match status" value="1"/>
</dbReference>
<dbReference type="SMART" id="SM00448">
    <property type="entry name" value="REC"/>
    <property type="match status" value="1"/>
</dbReference>
<feature type="domain" description="HPt" evidence="17">
    <location>
        <begin position="723"/>
        <end position="816"/>
    </location>
</feature>
<proteinExistence type="predicted"/>
<evidence type="ECO:0000256" key="3">
    <source>
        <dbReference type="ARBA" id="ARBA00012438"/>
    </source>
</evidence>
<dbReference type="AlphaFoldDB" id="A0A7W4NNH2"/>
<evidence type="ECO:0000256" key="5">
    <source>
        <dbReference type="ARBA" id="ARBA00022553"/>
    </source>
</evidence>
<dbReference type="Pfam" id="PF00072">
    <property type="entry name" value="Response_reg"/>
    <property type="match status" value="1"/>
</dbReference>
<dbReference type="FunFam" id="3.30.565.10:FF:000010">
    <property type="entry name" value="Sensor histidine kinase RcsC"/>
    <property type="match status" value="1"/>
</dbReference>
<dbReference type="InterPro" id="IPR008207">
    <property type="entry name" value="Sig_transdc_His_kin_Hpt_dom"/>
</dbReference>
<evidence type="ECO:0000259" key="17">
    <source>
        <dbReference type="PROSITE" id="PS50894"/>
    </source>
</evidence>
<evidence type="ECO:0000256" key="10">
    <source>
        <dbReference type="ARBA" id="ARBA00023012"/>
    </source>
</evidence>
<dbReference type="SMART" id="SM00073">
    <property type="entry name" value="HPT"/>
    <property type="match status" value="1"/>
</dbReference>
<dbReference type="RefSeq" id="WP_182997934.1">
    <property type="nucleotide sequence ID" value="NZ_JABEQJ010000016.1"/>
</dbReference>
<dbReference type="PROSITE" id="PS50894">
    <property type="entry name" value="HPT"/>
    <property type="match status" value="1"/>
</dbReference>
<dbReference type="Gene3D" id="1.10.287.130">
    <property type="match status" value="1"/>
</dbReference>
<dbReference type="PROSITE" id="PS50109">
    <property type="entry name" value="HIS_KIN"/>
    <property type="match status" value="1"/>
</dbReference>
<evidence type="ECO:0000259" key="16">
    <source>
        <dbReference type="PROSITE" id="PS50110"/>
    </source>
</evidence>
<keyword evidence="4" id="KW-1003">Cell membrane</keyword>
<dbReference type="InterPro" id="IPR036890">
    <property type="entry name" value="HATPase_C_sf"/>
</dbReference>
<dbReference type="PANTHER" id="PTHR45339:SF1">
    <property type="entry name" value="HYBRID SIGNAL TRANSDUCTION HISTIDINE KINASE J"/>
    <property type="match status" value="1"/>
</dbReference>
<feature type="transmembrane region" description="Helical" evidence="14">
    <location>
        <begin position="126"/>
        <end position="148"/>
    </location>
</feature>
<evidence type="ECO:0000256" key="4">
    <source>
        <dbReference type="ARBA" id="ARBA00022475"/>
    </source>
</evidence>
<dbReference type="CDD" id="cd17546">
    <property type="entry name" value="REC_hyHK_CKI1_RcsC-like"/>
    <property type="match status" value="1"/>
</dbReference>
<dbReference type="PROSITE" id="PS50110">
    <property type="entry name" value="RESPONSE_REGULATORY"/>
    <property type="match status" value="1"/>
</dbReference>
<evidence type="ECO:0000313" key="18">
    <source>
        <dbReference type="EMBL" id="MBB2161066.1"/>
    </source>
</evidence>
<dbReference type="InterPro" id="IPR005467">
    <property type="entry name" value="His_kinase_dom"/>
</dbReference>
<dbReference type="InterPro" id="IPR003661">
    <property type="entry name" value="HisK_dim/P_dom"/>
</dbReference>
<dbReference type="GO" id="GO:0005524">
    <property type="term" value="F:ATP binding"/>
    <property type="evidence" value="ECO:0007669"/>
    <property type="project" value="UniProtKB-KW"/>
</dbReference>
<dbReference type="InterPro" id="IPR036641">
    <property type="entry name" value="HPT_dom_sf"/>
</dbReference>
<dbReference type="PANTHER" id="PTHR45339">
    <property type="entry name" value="HYBRID SIGNAL TRANSDUCTION HISTIDINE KINASE J"/>
    <property type="match status" value="1"/>
</dbReference>
<feature type="domain" description="Response regulatory" evidence="16">
    <location>
        <begin position="562"/>
        <end position="679"/>
    </location>
</feature>